<dbReference type="Proteomes" id="UP001396334">
    <property type="component" value="Unassembled WGS sequence"/>
</dbReference>
<organism evidence="1 2">
    <name type="scientific">Hibiscus sabdariffa</name>
    <name type="common">roselle</name>
    <dbReference type="NCBI Taxonomy" id="183260"/>
    <lineage>
        <taxon>Eukaryota</taxon>
        <taxon>Viridiplantae</taxon>
        <taxon>Streptophyta</taxon>
        <taxon>Embryophyta</taxon>
        <taxon>Tracheophyta</taxon>
        <taxon>Spermatophyta</taxon>
        <taxon>Magnoliopsida</taxon>
        <taxon>eudicotyledons</taxon>
        <taxon>Gunneridae</taxon>
        <taxon>Pentapetalae</taxon>
        <taxon>rosids</taxon>
        <taxon>malvids</taxon>
        <taxon>Malvales</taxon>
        <taxon>Malvaceae</taxon>
        <taxon>Malvoideae</taxon>
        <taxon>Hibiscus</taxon>
    </lineage>
</organism>
<protein>
    <submittedName>
        <fullName evidence="1">Uncharacterized protein</fullName>
    </submittedName>
</protein>
<accession>A0ABR2A8U9</accession>
<proteinExistence type="predicted"/>
<reference evidence="1 2" key="1">
    <citation type="journal article" date="2024" name="G3 (Bethesda)">
        <title>Genome assembly of Hibiscus sabdariffa L. provides insights into metabolisms of medicinal natural products.</title>
        <authorList>
            <person name="Kim T."/>
        </authorList>
    </citation>
    <scope>NUCLEOTIDE SEQUENCE [LARGE SCALE GENOMIC DNA]</scope>
    <source>
        <strain evidence="1">TK-2024</strain>
        <tissue evidence="1">Old leaves</tissue>
    </source>
</reference>
<dbReference type="EMBL" id="JBBPBN010000313">
    <property type="protein sequence ID" value="KAK8489430.1"/>
    <property type="molecule type" value="Genomic_DNA"/>
</dbReference>
<evidence type="ECO:0000313" key="1">
    <source>
        <dbReference type="EMBL" id="KAK8489430.1"/>
    </source>
</evidence>
<gene>
    <name evidence="1" type="ORF">V6N11_000365</name>
</gene>
<evidence type="ECO:0000313" key="2">
    <source>
        <dbReference type="Proteomes" id="UP001396334"/>
    </source>
</evidence>
<keyword evidence="2" id="KW-1185">Reference proteome</keyword>
<sequence>MCYFCLSVIWGHCHSDFNKNEIAQEQGNDQNQILLVTVNDEIMAVIKEDSTGNLETKASIVPNENFKEPIEVGLSGTKPTTDSMVVRFSLHDIFQKVGLSSSMHQPSLNSQLARDIGVGTANQIENDTPTNDYKEMNLHVQGEDVLFTGVVDNADNESVVKGKAPSITSGNYNDQFQVDQLTKQSSVLNFIWVVTTDPIGGNSMDIVKPHMQPKEVIGSTLHLLSIVESGRTQFMCNLNPSYVGKHCREDLVRNQWANTLNLNHGAPFHVTLKHSKVSMNQLFDKDLNDKESYELIGDIFDLGERNPEEVMLYCVAYPNEISEETICLVLSQPLSKNKYRNINRVLTELW</sequence>
<comment type="caution">
    <text evidence="1">The sequence shown here is derived from an EMBL/GenBank/DDBJ whole genome shotgun (WGS) entry which is preliminary data.</text>
</comment>
<name>A0ABR2A8U9_9ROSI</name>